<organism evidence="6 7">
    <name type="scientific">Rhodococcoides corynebacterioides</name>
    <dbReference type="NCBI Taxonomy" id="53972"/>
    <lineage>
        <taxon>Bacteria</taxon>
        <taxon>Bacillati</taxon>
        <taxon>Actinomycetota</taxon>
        <taxon>Actinomycetes</taxon>
        <taxon>Mycobacteriales</taxon>
        <taxon>Nocardiaceae</taxon>
        <taxon>Rhodococcoides</taxon>
    </lineage>
</organism>
<dbReference type="PROSITE" id="PS50977">
    <property type="entry name" value="HTH_TETR_2"/>
    <property type="match status" value="1"/>
</dbReference>
<dbReference type="InterPro" id="IPR009057">
    <property type="entry name" value="Homeodomain-like_sf"/>
</dbReference>
<dbReference type="RefSeq" id="WP_204867374.1">
    <property type="nucleotide sequence ID" value="NZ_JAFBBK010000001.1"/>
</dbReference>
<dbReference type="Gene3D" id="1.10.357.10">
    <property type="entry name" value="Tetracycline Repressor, domain 2"/>
    <property type="match status" value="1"/>
</dbReference>
<accession>A0ABS2KRN3</accession>
<evidence type="ECO:0000313" key="6">
    <source>
        <dbReference type="EMBL" id="MBM7414543.1"/>
    </source>
</evidence>
<feature type="DNA-binding region" description="H-T-H motif" evidence="4">
    <location>
        <begin position="34"/>
        <end position="53"/>
    </location>
</feature>
<reference evidence="6 7" key="1">
    <citation type="submission" date="2021-01" db="EMBL/GenBank/DDBJ databases">
        <title>Genomics of switchgrass bacterial isolates.</title>
        <authorList>
            <person name="Shade A."/>
        </authorList>
    </citation>
    <scope>NUCLEOTIDE SEQUENCE [LARGE SCALE GENOMIC DNA]</scope>
    <source>
        <strain evidence="6 7">PvP111</strain>
    </source>
</reference>
<comment type="caution">
    <text evidence="6">The sequence shown here is derived from an EMBL/GenBank/DDBJ whole genome shotgun (WGS) entry which is preliminary data.</text>
</comment>
<protein>
    <submittedName>
        <fullName evidence="6">AcrR family transcriptional regulator</fullName>
    </submittedName>
</protein>
<dbReference type="PRINTS" id="PR00455">
    <property type="entry name" value="HTHTETR"/>
</dbReference>
<dbReference type="Pfam" id="PF00440">
    <property type="entry name" value="TetR_N"/>
    <property type="match status" value="1"/>
</dbReference>
<keyword evidence="1" id="KW-0805">Transcription regulation</keyword>
<evidence type="ECO:0000256" key="4">
    <source>
        <dbReference type="PROSITE-ProRule" id="PRU00335"/>
    </source>
</evidence>
<proteinExistence type="predicted"/>
<sequence length="192" mass="21688">MTTPRRRLSPDQRRHQLLEIGSRLFAERPYDEVWIEEVADLAGVSRGLMYHYFPSKRDFFADIIRLESARMVEITAPDTTLPVEHQVSAGLRAYIRYSTDHAHGLRAINRGTMSGDVGIQAILTAEFETQQQRILAALGPDEGADEVTRVAVAGWVSFVRAVCVDWVDRQSISADEVHDLCMRALHGLLRRS</sequence>
<dbReference type="EMBL" id="JAFBBK010000001">
    <property type="protein sequence ID" value="MBM7414543.1"/>
    <property type="molecule type" value="Genomic_DNA"/>
</dbReference>
<dbReference type="InterPro" id="IPR050109">
    <property type="entry name" value="HTH-type_TetR-like_transc_reg"/>
</dbReference>
<keyword evidence="2 4" id="KW-0238">DNA-binding</keyword>
<dbReference type="Proteomes" id="UP000703038">
    <property type="component" value="Unassembled WGS sequence"/>
</dbReference>
<dbReference type="InterPro" id="IPR001647">
    <property type="entry name" value="HTH_TetR"/>
</dbReference>
<evidence type="ECO:0000256" key="1">
    <source>
        <dbReference type="ARBA" id="ARBA00023015"/>
    </source>
</evidence>
<gene>
    <name evidence="6" type="ORF">JOE42_001276</name>
</gene>
<name>A0ABS2KRN3_9NOCA</name>
<dbReference type="Pfam" id="PF21943">
    <property type="entry name" value="TetR_C_46"/>
    <property type="match status" value="1"/>
</dbReference>
<evidence type="ECO:0000259" key="5">
    <source>
        <dbReference type="PROSITE" id="PS50977"/>
    </source>
</evidence>
<evidence type="ECO:0000313" key="7">
    <source>
        <dbReference type="Proteomes" id="UP000703038"/>
    </source>
</evidence>
<keyword evidence="7" id="KW-1185">Reference proteome</keyword>
<dbReference type="InterPro" id="IPR054129">
    <property type="entry name" value="DesT_TetR_C"/>
</dbReference>
<dbReference type="PANTHER" id="PTHR30055">
    <property type="entry name" value="HTH-TYPE TRANSCRIPTIONAL REGULATOR RUTR"/>
    <property type="match status" value="1"/>
</dbReference>
<evidence type="ECO:0000256" key="2">
    <source>
        <dbReference type="ARBA" id="ARBA00023125"/>
    </source>
</evidence>
<evidence type="ECO:0000256" key="3">
    <source>
        <dbReference type="ARBA" id="ARBA00023163"/>
    </source>
</evidence>
<dbReference type="PANTHER" id="PTHR30055:SF174">
    <property type="entry name" value="TRANSCRIPTIONAL REGULATORY PROTEIN (PROBABLY TETR-FAMILY)-RELATED"/>
    <property type="match status" value="1"/>
</dbReference>
<keyword evidence="3" id="KW-0804">Transcription</keyword>
<feature type="domain" description="HTH tetR-type" evidence="5">
    <location>
        <begin position="11"/>
        <end position="71"/>
    </location>
</feature>
<dbReference type="SUPFAM" id="SSF46689">
    <property type="entry name" value="Homeodomain-like"/>
    <property type="match status" value="1"/>
</dbReference>